<keyword evidence="3" id="KW-1185">Reference proteome</keyword>
<proteinExistence type="predicted"/>
<dbReference type="SUPFAM" id="SSF55729">
    <property type="entry name" value="Acyl-CoA N-acyltransferases (Nat)"/>
    <property type="match status" value="1"/>
</dbReference>
<dbReference type="OrthoDB" id="214696at2"/>
<dbReference type="Proteomes" id="UP000317318">
    <property type="component" value="Chromosome"/>
</dbReference>
<accession>A0A517R4Z1</accession>
<organism evidence="2 3">
    <name type="scientific">Stratiformator vulcanicus</name>
    <dbReference type="NCBI Taxonomy" id="2527980"/>
    <lineage>
        <taxon>Bacteria</taxon>
        <taxon>Pseudomonadati</taxon>
        <taxon>Planctomycetota</taxon>
        <taxon>Planctomycetia</taxon>
        <taxon>Planctomycetales</taxon>
        <taxon>Planctomycetaceae</taxon>
        <taxon>Stratiformator</taxon>
    </lineage>
</organism>
<gene>
    <name evidence="2" type="ORF">Pan189_33410</name>
</gene>
<name>A0A517R4Z1_9PLAN</name>
<dbReference type="Pfam" id="PF00583">
    <property type="entry name" value="Acetyltransf_1"/>
    <property type="match status" value="1"/>
</dbReference>
<dbReference type="Gene3D" id="3.40.630.30">
    <property type="match status" value="1"/>
</dbReference>
<dbReference type="RefSeq" id="WP_145365019.1">
    <property type="nucleotide sequence ID" value="NZ_CP036268.1"/>
</dbReference>
<sequence>MIRLTETNQERSEALGWMIGGDFCDHAAAAPLLNAEDAQDDSVNRCFGAFNNRGEVIGGVLGVVAADGTGMTWIPGGIDRLVRQRLLQAIADELVDMGAAFSQVLLQPPLDAPNRDLLAASGFQFGTSVQCLGRELGSPVTTVNTAVKALPSDPPSRGPRFRAVAFSEFRDETALAELLERTYIDSLDCPLIAGLRSGRQAISAMRETGIVREDRWFVYLWDDAPVGTLLANDTADGCREIVYLGVDPNARRRGLGHQMLSDAVATASADGCLKIGTQCDDSNYSAIRLYGNHGFSSTATHHVFFKLKARRKSAA</sequence>
<dbReference type="AlphaFoldDB" id="A0A517R4Z1"/>
<reference evidence="2 3" key="1">
    <citation type="submission" date="2019-02" db="EMBL/GenBank/DDBJ databases">
        <title>Deep-cultivation of Planctomycetes and their phenomic and genomic characterization uncovers novel biology.</title>
        <authorList>
            <person name="Wiegand S."/>
            <person name="Jogler M."/>
            <person name="Boedeker C."/>
            <person name="Pinto D."/>
            <person name="Vollmers J."/>
            <person name="Rivas-Marin E."/>
            <person name="Kohn T."/>
            <person name="Peeters S.H."/>
            <person name="Heuer A."/>
            <person name="Rast P."/>
            <person name="Oberbeckmann S."/>
            <person name="Bunk B."/>
            <person name="Jeske O."/>
            <person name="Meyerdierks A."/>
            <person name="Storesund J.E."/>
            <person name="Kallscheuer N."/>
            <person name="Luecker S."/>
            <person name="Lage O.M."/>
            <person name="Pohl T."/>
            <person name="Merkel B.J."/>
            <person name="Hornburger P."/>
            <person name="Mueller R.-W."/>
            <person name="Bruemmer F."/>
            <person name="Labrenz M."/>
            <person name="Spormann A.M."/>
            <person name="Op den Camp H."/>
            <person name="Overmann J."/>
            <person name="Amann R."/>
            <person name="Jetten M.S.M."/>
            <person name="Mascher T."/>
            <person name="Medema M.H."/>
            <person name="Devos D.P."/>
            <person name="Kaster A.-K."/>
            <person name="Ovreas L."/>
            <person name="Rohde M."/>
            <person name="Galperin M.Y."/>
            <person name="Jogler C."/>
        </authorList>
    </citation>
    <scope>NUCLEOTIDE SEQUENCE [LARGE SCALE GENOMIC DNA]</scope>
    <source>
        <strain evidence="2 3">Pan189</strain>
    </source>
</reference>
<dbReference type="PROSITE" id="PS51186">
    <property type="entry name" value="GNAT"/>
    <property type="match status" value="1"/>
</dbReference>
<keyword evidence="2" id="KW-0808">Transferase</keyword>
<evidence type="ECO:0000313" key="3">
    <source>
        <dbReference type="Proteomes" id="UP000317318"/>
    </source>
</evidence>
<dbReference type="EMBL" id="CP036268">
    <property type="protein sequence ID" value="QDT38941.1"/>
    <property type="molecule type" value="Genomic_DNA"/>
</dbReference>
<dbReference type="GO" id="GO:0016747">
    <property type="term" value="F:acyltransferase activity, transferring groups other than amino-acyl groups"/>
    <property type="evidence" value="ECO:0007669"/>
    <property type="project" value="InterPro"/>
</dbReference>
<protein>
    <submittedName>
        <fullName evidence="2">Putative acetyltransferase</fullName>
    </submittedName>
</protein>
<dbReference type="InterPro" id="IPR000182">
    <property type="entry name" value="GNAT_dom"/>
</dbReference>
<dbReference type="KEGG" id="svp:Pan189_33410"/>
<evidence type="ECO:0000259" key="1">
    <source>
        <dbReference type="PROSITE" id="PS51186"/>
    </source>
</evidence>
<dbReference type="CDD" id="cd04301">
    <property type="entry name" value="NAT_SF"/>
    <property type="match status" value="1"/>
</dbReference>
<evidence type="ECO:0000313" key="2">
    <source>
        <dbReference type="EMBL" id="QDT38941.1"/>
    </source>
</evidence>
<feature type="domain" description="N-acetyltransferase" evidence="1">
    <location>
        <begin position="167"/>
        <end position="315"/>
    </location>
</feature>
<dbReference type="InterPro" id="IPR016181">
    <property type="entry name" value="Acyl_CoA_acyltransferase"/>
</dbReference>